<evidence type="ECO:0000256" key="1">
    <source>
        <dbReference type="SAM" id="Phobius"/>
    </source>
</evidence>
<dbReference type="EMBL" id="QLMC01000001">
    <property type="protein sequence ID" value="RAK02624.1"/>
    <property type="molecule type" value="Genomic_DNA"/>
</dbReference>
<reference evidence="2 3" key="1">
    <citation type="submission" date="2018-06" db="EMBL/GenBank/DDBJ databases">
        <title>Genomic Encyclopedia of Archaeal and Bacterial Type Strains, Phase II (KMG-II): from individual species to whole genera.</title>
        <authorList>
            <person name="Goeker M."/>
        </authorList>
    </citation>
    <scope>NUCLEOTIDE SEQUENCE [LARGE SCALE GENOMIC DNA]</scope>
    <source>
        <strain evidence="2 3">DSM 21851</strain>
    </source>
</reference>
<evidence type="ECO:0000313" key="3">
    <source>
        <dbReference type="Proteomes" id="UP000248790"/>
    </source>
</evidence>
<comment type="caution">
    <text evidence="2">The sequence shown here is derived from an EMBL/GenBank/DDBJ whole genome shotgun (WGS) entry which is preliminary data.</text>
</comment>
<sequence>MATTDEEWERLFRQRFENYKSEPDEDALEHILSHVKPVSAGKSSARWKKRLGSGLVALGILALLLFSLWQYLLPTAADRSKLPTGISARSTKNTNPAEVPSTYRVTDPAALTAEKRLSRERAEVVGEPSDQRVAMNRRTVLRCLLAPEIIPDIPAGENIVSALSSTAHPISEPERTWAQPDFGPIVARPVHAPLLMAALPNVRISSTDHTPTVEPDRPGIKPSFFTSVMPLYTFRQLTPSRQDEIVMEKIRPATALSARTGWRVQAGAEWALSRTFGLRVGVVYQQLQQQLTYTARALRSDSSKVEWIDPQTMKVTPLYRSQEHQVKTTWQYAAISAEGRLQLNPGKAGLRHYLAAGGSLGFLISGRSRQNWQPIAQASYGIERQLTQQVRLQVEPGIVYNLRSISDNSRCFSVRPYSYGLVIGLHWQPSI</sequence>
<dbReference type="Proteomes" id="UP000248790">
    <property type="component" value="Unassembled WGS sequence"/>
</dbReference>
<keyword evidence="1" id="KW-0472">Membrane</keyword>
<accession>A0A327X962</accession>
<dbReference type="RefSeq" id="WP_111626809.1">
    <property type="nucleotide sequence ID" value="NZ_QLMC01000001.1"/>
</dbReference>
<dbReference type="OrthoDB" id="917001at2"/>
<keyword evidence="1" id="KW-1133">Transmembrane helix</keyword>
<protein>
    <submittedName>
        <fullName evidence="2">Uncharacterized protein</fullName>
    </submittedName>
</protein>
<evidence type="ECO:0000313" key="2">
    <source>
        <dbReference type="EMBL" id="RAK02624.1"/>
    </source>
</evidence>
<keyword evidence="3" id="KW-1185">Reference proteome</keyword>
<dbReference type="AlphaFoldDB" id="A0A327X962"/>
<organism evidence="2 3">
    <name type="scientific">Larkinella arboricola</name>
    <dbReference type="NCBI Taxonomy" id="643671"/>
    <lineage>
        <taxon>Bacteria</taxon>
        <taxon>Pseudomonadati</taxon>
        <taxon>Bacteroidota</taxon>
        <taxon>Cytophagia</taxon>
        <taxon>Cytophagales</taxon>
        <taxon>Spirosomataceae</taxon>
        <taxon>Larkinella</taxon>
    </lineage>
</organism>
<feature type="transmembrane region" description="Helical" evidence="1">
    <location>
        <begin position="51"/>
        <end position="72"/>
    </location>
</feature>
<name>A0A327X962_LARAB</name>
<proteinExistence type="predicted"/>
<keyword evidence="1" id="KW-0812">Transmembrane</keyword>
<gene>
    <name evidence="2" type="ORF">LX87_00744</name>
</gene>